<dbReference type="SUPFAM" id="SSF46689">
    <property type="entry name" value="Homeodomain-like"/>
    <property type="match status" value="2"/>
</dbReference>
<proteinExistence type="predicted"/>
<keyword evidence="2" id="KW-0238">DNA-binding</keyword>
<dbReference type="InterPro" id="IPR013096">
    <property type="entry name" value="Cupin_2"/>
</dbReference>
<dbReference type="Pfam" id="PF07883">
    <property type="entry name" value="Cupin_2"/>
    <property type="match status" value="1"/>
</dbReference>
<dbReference type="SMART" id="SM00342">
    <property type="entry name" value="HTH_ARAC"/>
    <property type="match status" value="1"/>
</dbReference>
<dbReference type="Proteomes" id="UP001431199">
    <property type="component" value="Unassembled WGS sequence"/>
</dbReference>
<keyword evidence="6" id="KW-1185">Reference proteome</keyword>
<dbReference type="PANTHER" id="PTHR43280">
    <property type="entry name" value="ARAC-FAMILY TRANSCRIPTIONAL REGULATOR"/>
    <property type="match status" value="1"/>
</dbReference>
<dbReference type="InterPro" id="IPR009057">
    <property type="entry name" value="Homeodomain-like_sf"/>
</dbReference>
<keyword evidence="1" id="KW-0805">Transcription regulation</keyword>
<evidence type="ECO:0000313" key="5">
    <source>
        <dbReference type="EMBL" id="MCT7398435.1"/>
    </source>
</evidence>
<dbReference type="PROSITE" id="PS00041">
    <property type="entry name" value="HTH_ARAC_FAMILY_1"/>
    <property type="match status" value="1"/>
</dbReference>
<reference evidence="5" key="1">
    <citation type="submission" date="2022-09" db="EMBL/GenBank/DDBJ databases">
        <title>Eubacterium sp. LFL-14 isolated from human feces.</title>
        <authorList>
            <person name="Liu F."/>
        </authorList>
    </citation>
    <scope>NUCLEOTIDE SEQUENCE</scope>
    <source>
        <strain evidence="5">LFL-14</strain>
    </source>
</reference>
<gene>
    <name evidence="5" type="ORF">N5B56_04950</name>
</gene>
<dbReference type="InterPro" id="IPR018060">
    <property type="entry name" value="HTH_AraC"/>
</dbReference>
<dbReference type="Gene3D" id="2.60.120.10">
    <property type="entry name" value="Jelly Rolls"/>
    <property type="match status" value="1"/>
</dbReference>
<dbReference type="PANTHER" id="PTHR43280:SF28">
    <property type="entry name" value="HTH-TYPE TRANSCRIPTIONAL ACTIVATOR RHAS"/>
    <property type="match status" value="1"/>
</dbReference>
<feature type="domain" description="HTH araC/xylS-type" evidence="4">
    <location>
        <begin position="196"/>
        <end position="294"/>
    </location>
</feature>
<dbReference type="PROSITE" id="PS01124">
    <property type="entry name" value="HTH_ARAC_FAMILY_2"/>
    <property type="match status" value="1"/>
</dbReference>
<comment type="caution">
    <text evidence="5">The sequence shown here is derived from an EMBL/GenBank/DDBJ whole genome shotgun (WGS) entry which is preliminary data.</text>
</comment>
<dbReference type="RefSeq" id="WP_260978479.1">
    <property type="nucleotide sequence ID" value="NZ_JAODBU010000004.1"/>
</dbReference>
<evidence type="ECO:0000256" key="1">
    <source>
        <dbReference type="ARBA" id="ARBA00023015"/>
    </source>
</evidence>
<evidence type="ECO:0000313" key="6">
    <source>
        <dbReference type="Proteomes" id="UP001431199"/>
    </source>
</evidence>
<dbReference type="Pfam" id="PF12833">
    <property type="entry name" value="HTH_18"/>
    <property type="match status" value="1"/>
</dbReference>
<evidence type="ECO:0000259" key="4">
    <source>
        <dbReference type="PROSITE" id="PS01124"/>
    </source>
</evidence>
<dbReference type="Gene3D" id="1.10.10.60">
    <property type="entry name" value="Homeodomain-like"/>
    <property type="match status" value="2"/>
</dbReference>
<evidence type="ECO:0000256" key="2">
    <source>
        <dbReference type="ARBA" id="ARBA00023125"/>
    </source>
</evidence>
<organism evidence="5 6">
    <name type="scientific">Eubacterium album</name>
    <dbReference type="NCBI Taxonomy" id="2978477"/>
    <lineage>
        <taxon>Bacteria</taxon>
        <taxon>Bacillati</taxon>
        <taxon>Bacillota</taxon>
        <taxon>Clostridia</taxon>
        <taxon>Eubacteriales</taxon>
        <taxon>Eubacteriaceae</taxon>
        <taxon>Eubacterium</taxon>
    </lineage>
</organism>
<dbReference type="PRINTS" id="PR00032">
    <property type="entry name" value="HTHARAC"/>
</dbReference>
<dbReference type="InterPro" id="IPR020449">
    <property type="entry name" value="Tscrpt_reg_AraC-type_HTH"/>
</dbReference>
<dbReference type="SUPFAM" id="SSF51182">
    <property type="entry name" value="RmlC-like cupins"/>
    <property type="match status" value="1"/>
</dbReference>
<protein>
    <submittedName>
        <fullName evidence="5">AraC family transcriptional regulator</fullName>
    </submittedName>
</protein>
<sequence length="300" mass="35001">MEKIKNIRLRTDNSEIIPYTIESIPIYAVREQQSNYPNMCGIMHWHDDIEFIRIVSGRMNYLVNDNVIELNEEDIIFVNSQQIHGHRHINYEECIFDGILVPTNVLVYPKQLAEKYVNPFFYDSKFSSFVFRKGDRGHDELTNTFNTMMSRLEKKVDAYEFDMVAGAYKLMSAIIKRLNCKGVERIGVSPWTDTLHRMIGFIQSNYKNTISLEEIAAAGNVSRSQCCKIFKGIMNKSPNDYLTEYRINKSIDLILGTDMKMTEIAYECGFNGSSYFAEIFKKMMGESPREYRKKKRNKNI</sequence>
<keyword evidence="3" id="KW-0804">Transcription</keyword>
<dbReference type="InterPro" id="IPR011051">
    <property type="entry name" value="RmlC_Cupin_sf"/>
</dbReference>
<dbReference type="EMBL" id="JAODBU010000004">
    <property type="protein sequence ID" value="MCT7398435.1"/>
    <property type="molecule type" value="Genomic_DNA"/>
</dbReference>
<dbReference type="InterPro" id="IPR018062">
    <property type="entry name" value="HTH_AraC-typ_CS"/>
</dbReference>
<dbReference type="InterPro" id="IPR014710">
    <property type="entry name" value="RmlC-like_jellyroll"/>
</dbReference>
<accession>A0ABT2LZ20</accession>
<dbReference type="CDD" id="cd02208">
    <property type="entry name" value="cupin_RmlC-like"/>
    <property type="match status" value="1"/>
</dbReference>
<name>A0ABT2LZ20_9FIRM</name>
<evidence type="ECO:0000256" key="3">
    <source>
        <dbReference type="ARBA" id="ARBA00023163"/>
    </source>
</evidence>